<comment type="similarity">
    <text evidence="2">Belongs to the RLP family.</text>
</comment>
<dbReference type="ExpressionAtlas" id="R7W053">
    <property type="expression patterns" value="baseline"/>
</dbReference>
<dbReference type="Gene3D" id="3.80.10.10">
    <property type="entry name" value="Ribonuclease Inhibitor"/>
    <property type="match status" value="1"/>
</dbReference>
<dbReference type="GO" id="GO:0009742">
    <property type="term" value="P:brassinosteroid mediated signaling pathway"/>
    <property type="evidence" value="ECO:0007669"/>
    <property type="project" value="UniProtKB-KW"/>
</dbReference>
<accession>R7W053</accession>
<keyword evidence="5" id="KW-0812">Transmembrane</keyword>
<dbReference type="InterPro" id="IPR032675">
    <property type="entry name" value="LRR_dom_sf"/>
</dbReference>
<evidence type="ECO:0000256" key="5">
    <source>
        <dbReference type="ARBA" id="ARBA00022692"/>
    </source>
</evidence>
<sequence length="290" mass="32637">MEELRFLRLINNMFYGHIPNNITSLRKLYHLNLAANRISGSIPHHLSNLTSMTTSYVLDSNTIEEFSISSIDMHVIIKRQELKYNGYAALGVSSIDFSCNYLNGKILEEITSLVALMNLNLSWNQLNGGLPNKIGDMQTLESLDISNNNISGEIPASISNLTYLIILDMSYNHLEGRIPSGGQLETLYVENPSMYNGNIGLCGPILHKNCSVNNNAPQPDHQEGSEEVSESMLFIYYGLGSGFVAGLWVVFVALLFKIAWRIAYFRFFDKVHDKAYVFIVVTWGRLARTR</sequence>
<comment type="subcellular location">
    <subcellularLocation>
        <location evidence="1">Membrane</location>
        <topology evidence="1">Single-pass type I membrane protein</topology>
    </subcellularLocation>
</comment>
<evidence type="ECO:0000256" key="2">
    <source>
        <dbReference type="ARBA" id="ARBA00009592"/>
    </source>
</evidence>
<dbReference type="GO" id="GO:0016020">
    <property type="term" value="C:membrane"/>
    <property type="evidence" value="ECO:0007669"/>
    <property type="project" value="UniProtKB-SubCell"/>
</dbReference>
<reference evidence="11" key="1">
    <citation type="submission" date="2015-06" db="UniProtKB">
        <authorList>
            <consortium name="EnsemblPlants"/>
        </authorList>
    </citation>
    <scope>IDENTIFICATION</scope>
</reference>
<dbReference type="InterPro" id="IPR001611">
    <property type="entry name" value="Leu-rich_rpt"/>
</dbReference>
<dbReference type="PRINTS" id="PR00019">
    <property type="entry name" value="LEURICHRPT"/>
</dbReference>
<evidence type="ECO:0000256" key="9">
    <source>
        <dbReference type="ARBA" id="ARBA00023136"/>
    </source>
</evidence>
<keyword evidence="9" id="KW-0472">Membrane</keyword>
<dbReference type="PANTHER" id="PTHR48063:SF90">
    <property type="entry name" value="OS11G0565920 PROTEIN"/>
    <property type="match status" value="1"/>
</dbReference>
<evidence type="ECO:0000256" key="10">
    <source>
        <dbReference type="ARBA" id="ARBA00023180"/>
    </source>
</evidence>
<dbReference type="FunFam" id="3.80.10.10:FF:000111">
    <property type="entry name" value="LRR receptor-like serine/threonine-protein kinase ERECTA"/>
    <property type="match status" value="1"/>
</dbReference>
<keyword evidence="8" id="KW-1133">Transmembrane helix</keyword>
<organism evidence="11">
    <name type="scientific">Aegilops tauschii</name>
    <name type="common">Tausch's goatgrass</name>
    <name type="synonym">Aegilops squarrosa</name>
    <dbReference type="NCBI Taxonomy" id="37682"/>
    <lineage>
        <taxon>Eukaryota</taxon>
        <taxon>Viridiplantae</taxon>
        <taxon>Streptophyta</taxon>
        <taxon>Embryophyta</taxon>
        <taxon>Tracheophyta</taxon>
        <taxon>Spermatophyta</taxon>
        <taxon>Magnoliopsida</taxon>
        <taxon>Liliopsida</taxon>
        <taxon>Poales</taxon>
        <taxon>Poaceae</taxon>
        <taxon>BOP clade</taxon>
        <taxon>Pooideae</taxon>
        <taxon>Triticodae</taxon>
        <taxon>Triticeae</taxon>
        <taxon>Triticinae</taxon>
        <taxon>Aegilops</taxon>
    </lineage>
</organism>
<dbReference type="InterPro" id="IPR046956">
    <property type="entry name" value="RLP23-like"/>
</dbReference>
<name>R7W053_AEGTA</name>
<dbReference type="PANTHER" id="PTHR48063">
    <property type="entry name" value="LRR RECEPTOR-LIKE KINASE"/>
    <property type="match status" value="1"/>
</dbReference>
<dbReference type="SUPFAM" id="SSF52058">
    <property type="entry name" value="L domain-like"/>
    <property type="match status" value="1"/>
</dbReference>
<dbReference type="Pfam" id="PF00560">
    <property type="entry name" value="LRR_1"/>
    <property type="match status" value="4"/>
</dbReference>
<evidence type="ECO:0000256" key="3">
    <source>
        <dbReference type="ARBA" id="ARBA00022614"/>
    </source>
</evidence>
<evidence type="ECO:0000256" key="7">
    <source>
        <dbReference type="ARBA" id="ARBA00022737"/>
    </source>
</evidence>
<protein>
    <submittedName>
        <fullName evidence="11">Phytosulfokine receptor 1</fullName>
    </submittedName>
</protein>
<evidence type="ECO:0000256" key="8">
    <source>
        <dbReference type="ARBA" id="ARBA00022989"/>
    </source>
</evidence>
<proteinExistence type="inferred from homology"/>
<dbReference type="AlphaFoldDB" id="R7W053"/>
<evidence type="ECO:0000256" key="1">
    <source>
        <dbReference type="ARBA" id="ARBA00004479"/>
    </source>
</evidence>
<evidence type="ECO:0000256" key="4">
    <source>
        <dbReference type="ARBA" id="ARBA00022626"/>
    </source>
</evidence>
<keyword evidence="3" id="KW-0433">Leucine-rich repeat</keyword>
<keyword evidence="10" id="KW-0325">Glycoprotein</keyword>
<dbReference type="EnsemblPlants" id="EMT02579">
    <property type="protein sequence ID" value="EMT02579"/>
    <property type="gene ID" value="F775_18746"/>
</dbReference>
<keyword evidence="6" id="KW-0732">Signal</keyword>
<keyword evidence="7" id="KW-0677">Repeat</keyword>
<evidence type="ECO:0000313" key="11">
    <source>
        <dbReference type="EnsemblPlants" id="EMT02579"/>
    </source>
</evidence>
<evidence type="ECO:0000256" key="6">
    <source>
        <dbReference type="ARBA" id="ARBA00022729"/>
    </source>
</evidence>
<keyword evidence="4" id="KW-1070">Brassinosteroid signaling pathway</keyword>